<keyword evidence="6" id="KW-1185">Reference proteome</keyword>
<dbReference type="GO" id="GO:0001403">
    <property type="term" value="P:invasive growth in response to glucose limitation"/>
    <property type="evidence" value="ECO:0007669"/>
    <property type="project" value="EnsemblFungi"/>
</dbReference>
<dbReference type="EMBL" id="HE806316">
    <property type="protein sequence ID" value="CCH58705.1"/>
    <property type="molecule type" value="Genomic_DNA"/>
</dbReference>
<dbReference type="Gene3D" id="1.20.1280.50">
    <property type="match status" value="1"/>
</dbReference>
<keyword evidence="2 3" id="KW-0802">TPR repeat</keyword>
<evidence type="ECO:0000313" key="5">
    <source>
        <dbReference type="EMBL" id="CCH58705.1"/>
    </source>
</evidence>
<dbReference type="GO" id="GO:0030466">
    <property type="term" value="P:silent mating-type cassette heterochromatin formation"/>
    <property type="evidence" value="ECO:0007669"/>
    <property type="project" value="EnsemblFungi"/>
</dbReference>
<dbReference type="GO" id="GO:0004842">
    <property type="term" value="F:ubiquitin-protein transferase activity"/>
    <property type="evidence" value="ECO:0007669"/>
    <property type="project" value="EnsemblFungi"/>
</dbReference>
<dbReference type="GO" id="GO:0016567">
    <property type="term" value="P:protein ubiquitination"/>
    <property type="evidence" value="ECO:0007669"/>
    <property type="project" value="EnsemblFungi"/>
</dbReference>
<dbReference type="GeneID" id="14493454"/>
<dbReference type="GO" id="GO:0051879">
    <property type="term" value="F:Hsp90 protein binding"/>
    <property type="evidence" value="ECO:0007669"/>
    <property type="project" value="TreeGrafter"/>
</dbReference>
<dbReference type="AlphaFoldDB" id="I2GX53"/>
<feature type="repeat" description="TPR" evidence="3">
    <location>
        <begin position="12"/>
        <end position="45"/>
    </location>
</feature>
<dbReference type="GO" id="GO:0043596">
    <property type="term" value="C:nuclear replication fork"/>
    <property type="evidence" value="ECO:0007669"/>
    <property type="project" value="EnsemblFungi"/>
</dbReference>
<dbReference type="SUPFAM" id="SSF52047">
    <property type="entry name" value="RNI-like"/>
    <property type="match status" value="1"/>
</dbReference>
<sequence length="726" mass="84622">MNAANSGDDTVIEKAIELGTNFFKNENYQDARKLFEKAVKLVRSYEQPRIIQLRIAANLPITPLNSDGKLYHPRYIKLLDNLAACWEKVGEVSKAIRVSKKMIESEPYNMKGYIRSARLWLKMRDEKMAYIVYKNAILKAKEGRQQRNISYHKDTLTFIYDQRQLLRNKLDADQTKLKENSEYSKNPLKRIVIDPIEEYSELNKKKAKLSILATQQTSTASNNETKSLDFLLLFPSEISVKILKYLPAKDLLSFSTVSRYWNLFITLNSQLFTTLNLNSVRLRQITMFCKFFNKLKLTERDFIEGRRKLVLDSVKLSAKATSEEKKILQTFINYSQWFSIKKLVLSFPNLTTTDFYKYMKENPALFDNVSQLSLLSALRVDRFDEIAYLSLFPKLWKLELLINKAVEPIDAGFSSANSFHLPRNWGKSLESIVMCYKVRKMNNPSLFIEIVKCNLASLRKICLTGIEFQPSETQFDWLESLVTLEELWIENNNNCRLQYFLQYISRKFIFKNLLKLTIRENHIYPPITLATLFNSENPGYPSQNDTMCMKENLKALKHIDFMNTSISGEIVRFINSLLETHLIEYLNIGKCIKLGENALHTQERLVFPNLIEYMLPISHLTFNSDSFVTDTTMRLFGEQAAFLNELQVLDLSHNGYLTGVGVYDFLKAMYNEFQRPFKHLIVNGCPKISHETINSLKGNKFVEKIECNYDLEKWEVFGKNSFNYNF</sequence>
<dbReference type="OMA" id="ISCKGYL"/>
<dbReference type="SUPFAM" id="SSF81383">
    <property type="entry name" value="F-box domain"/>
    <property type="match status" value="1"/>
</dbReference>
<dbReference type="SMART" id="SM00256">
    <property type="entry name" value="FBOX"/>
    <property type="match status" value="1"/>
</dbReference>
<dbReference type="InterPro" id="IPR032675">
    <property type="entry name" value="LRR_dom_sf"/>
</dbReference>
<dbReference type="SUPFAM" id="SSF48452">
    <property type="entry name" value="TPR-like"/>
    <property type="match status" value="1"/>
</dbReference>
<feature type="domain" description="F-box" evidence="4">
    <location>
        <begin position="228"/>
        <end position="275"/>
    </location>
</feature>
<dbReference type="KEGG" id="tbl:TBLA_0A09170"/>
<protein>
    <recommendedName>
        <fullName evidence="4">F-box domain-containing protein</fullName>
    </recommendedName>
</protein>
<dbReference type="OrthoDB" id="629492at2759"/>
<dbReference type="HOGENOM" id="CLU_023422_0_0_1"/>
<dbReference type="GO" id="GO:1902979">
    <property type="term" value="P:mitotic DNA replication termination"/>
    <property type="evidence" value="ECO:0007669"/>
    <property type="project" value="EnsemblFungi"/>
</dbReference>
<dbReference type="Gene3D" id="3.80.10.10">
    <property type="entry name" value="Ribonuclease Inhibitor"/>
    <property type="match status" value="1"/>
</dbReference>
<dbReference type="InterPro" id="IPR036047">
    <property type="entry name" value="F-box-like_dom_sf"/>
</dbReference>
<dbReference type="CDD" id="cd09917">
    <property type="entry name" value="F-box_SF"/>
    <property type="match status" value="1"/>
</dbReference>
<keyword evidence="1" id="KW-0677">Repeat</keyword>
<dbReference type="GO" id="GO:0019005">
    <property type="term" value="C:SCF ubiquitin ligase complex"/>
    <property type="evidence" value="ECO:0007669"/>
    <property type="project" value="EnsemblFungi"/>
</dbReference>
<dbReference type="Gene3D" id="1.25.40.10">
    <property type="entry name" value="Tetratricopeptide repeat domain"/>
    <property type="match status" value="1"/>
</dbReference>
<dbReference type="GO" id="GO:0032984">
    <property type="term" value="P:protein-containing complex disassembly"/>
    <property type="evidence" value="ECO:0007669"/>
    <property type="project" value="EnsemblFungi"/>
</dbReference>
<dbReference type="eggNOG" id="ENOG502QRSD">
    <property type="taxonomic scope" value="Eukaryota"/>
</dbReference>
<dbReference type="PANTHER" id="PTHR22904:SF523">
    <property type="entry name" value="STRESS-INDUCED-PHOSPHOPROTEIN 1"/>
    <property type="match status" value="1"/>
</dbReference>
<dbReference type="InterPro" id="IPR001810">
    <property type="entry name" value="F-box_dom"/>
</dbReference>
<gene>
    <name evidence="5" type="primary">TBLA0A09170</name>
    <name evidence="5" type="ORF">TBLA_0A09170</name>
</gene>
<evidence type="ECO:0000259" key="4">
    <source>
        <dbReference type="PROSITE" id="PS50181"/>
    </source>
</evidence>
<dbReference type="STRING" id="1071380.I2GX53"/>
<dbReference type="GO" id="GO:0000781">
    <property type="term" value="C:chromosome, telomeric region"/>
    <property type="evidence" value="ECO:0007669"/>
    <property type="project" value="GOC"/>
</dbReference>
<evidence type="ECO:0000256" key="2">
    <source>
        <dbReference type="ARBA" id="ARBA00022803"/>
    </source>
</evidence>
<dbReference type="GO" id="GO:0003688">
    <property type="term" value="F:DNA replication origin binding"/>
    <property type="evidence" value="ECO:0007669"/>
    <property type="project" value="EnsemblFungi"/>
</dbReference>
<evidence type="ECO:0000256" key="3">
    <source>
        <dbReference type="PROSITE-ProRule" id="PRU00339"/>
    </source>
</evidence>
<dbReference type="GO" id="GO:0031509">
    <property type="term" value="P:subtelomeric heterochromatin formation"/>
    <property type="evidence" value="ECO:0007669"/>
    <property type="project" value="EnsemblFungi"/>
</dbReference>
<evidence type="ECO:0000313" key="6">
    <source>
        <dbReference type="Proteomes" id="UP000002866"/>
    </source>
</evidence>
<dbReference type="InterPro" id="IPR019734">
    <property type="entry name" value="TPR_rpt"/>
</dbReference>
<organism evidence="5 6">
    <name type="scientific">Henningerozyma blattae (strain ATCC 34711 / CBS 6284 / DSM 70876 / NBRC 10599 / NRRL Y-10934 / UCD 77-7)</name>
    <name type="common">Yeast</name>
    <name type="synonym">Tetrapisispora blattae</name>
    <dbReference type="NCBI Taxonomy" id="1071380"/>
    <lineage>
        <taxon>Eukaryota</taxon>
        <taxon>Fungi</taxon>
        <taxon>Dikarya</taxon>
        <taxon>Ascomycota</taxon>
        <taxon>Saccharomycotina</taxon>
        <taxon>Saccharomycetes</taxon>
        <taxon>Saccharomycetales</taxon>
        <taxon>Saccharomycetaceae</taxon>
        <taxon>Henningerozyma</taxon>
    </lineage>
</organism>
<evidence type="ECO:0000256" key="1">
    <source>
        <dbReference type="ARBA" id="ARBA00022737"/>
    </source>
</evidence>
<dbReference type="PROSITE" id="PS50005">
    <property type="entry name" value="TPR"/>
    <property type="match status" value="1"/>
</dbReference>
<dbReference type="PANTHER" id="PTHR22904">
    <property type="entry name" value="TPR REPEAT CONTAINING PROTEIN"/>
    <property type="match status" value="1"/>
</dbReference>
<accession>I2GX53</accession>
<dbReference type="GO" id="GO:0031146">
    <property type="term" value="P:SCF-dependent proteasomal ubiquitin-dependent protein catabolic process"/>
    <property type="evidence" value="ECO:0007669"/>
    <property type="project" value="EnsemblFungi"/>
</dbReference>
<reference evidence="5 6" key="1">
    <citation type="journal article" date="2011" name="Proc. Natl. Acad. Sci. U.S.A.">
        <title>Evolutionary erosion of yeast sex chromosomes by mating-type switching accidents.</title>
        <authorList>
            <person name="Gordon J.L."/>
            <person name="Armisen D."/>
            <person name="Proux-Wera E."/>
            <person name="Oheigeartaigh S.S."/>
            <person name="Byrne K.P."/>
            <person name="Wolfe K.H."/>
        </authorList>
    </citation>
    <scope>NUCLEOTIDE SEQUENCE [LARGE SCALE GENOMIC DNA]</scope>
    <source>
        <strain evidence="6">ATCC 34711 / CBS 6284 / DSM 70876 / NBRC 10599 / NRRL Y-10934 / UCD 77-7</strain>
    </source>
</reference>
<dbReference type="RefSeq" id="XP_004178224.1">
    <property type="nucleotide sequence ID" value="XM_004178176.1"/>
</dbReference>
<name>I2GX53_HENB6</name>
<dbReference type="PROSITE" id="PS50181">
    <property type="entry name" value="FBOX"/>
    <property type="match status" value="1"/>
</dbReference>
<dbReference type="Pfam" id="PF12937">
    <property type="entry name" value="F-box-like"/>
    <property type="match status" value="1"/>
</dbReference>
<dbReference type="GO" id="GO:0006275">
    <property type="term" value="P:regulation of DNA replication"/>
    <property type="evidence" value="ECO:0007669"/>
    <property type="project" value="EnsemblFungi"/>
</dbReference>
<dbReference type="FunCoup" id="I2GX53">
    <property type="interactions" value="116"/>
</dbReference>
<dbReference type="InParanoid" id="I2GX53"/>
<proteinExistence type="predicted"/>
<dbReference type="Proteomes" id="UP000002866">
    <property type="component" value="Chromosome 1"/>
</dbReference>
<dbReference type="InterPro" id="IPR011990">
    <property type="entry name" value="TPR-like_helical_dom_sf"/>
</dbReference>